<sequence>MPRNQMLIAVGQAVLLSVLGWTISHHLLNSAYQNASQHHIWREWLDAMDMIENATANGTVSSNSSFNNITFTDDHATFYWKTVPRDILFTTIISPLYYYWHIWLERSFPARPRPVGTSEKVADDTSHEEDVIQKWIAQGKIRRASLSWWNTLVKWTLNLVVGSLWVAALHALLSDLYALRLPKYSLSSLKWDIPMVLAGSFIGIAPLSDFVAFLVIPAHQRIVFEAGTQAVWEVFCSAFVGLFLPWLADTEFVGMIVGNITEKARNETQPQLGHLPSLPDEL</sequence>
<feature type="transmembrane region" description="Helical" evidence="1">
    <location>
        <begin position="193"/>
        <end position="218"/>
    </location>
</feature>
<protein>
    <submittedName>
        <fullName evidence="2">Uncharacterized protein</fullName>
    </submittedName>
</protein>
<evidence type="ECO:0000313" key="2">
    <source>
        <dbReference type="EMBL" id="KAK4499830.1"/>
    </source>
</evidence>
<keyword evidence="1" id="KW-0812">Transmembrane</keyword>
<feature type="transmembrane region" description="Helical" evidence="1">
    <location>
        <begin position="152"/>
        <end position="173"/>
    </location>
</feature>
<name>A0ABR0EFD3_ZASCE</name>
<keyword evidence="3" id="KW-1185">Reference proteome</keyword>
<dbReference type="Proteomes" id="UP001305779">
    <property type="component" value="Unassembled WGS sequence"/>
</dbReference>
<reference evidence="2 3" key="1">
    <citation type="journal article" date="2023" name="G3 (Bethesda)">
        <title>A chromosome-level genome assembly of Zasmidium syzygii isolated from banana leaves.</title>
        <authorList>
            <person name="van Westerhoven A.C."/>
            <person name="Mehrabi R."/>
            <person name="Talebi R."/>
            <person name="Steentjes M.B.F."/>
            <person name="Corcolon B."/>
            <person name="Chong P.A."/>
            <person name="Kema G.H.J."/>
            <person name="Seidl M.F."/>
        </authorList>
    </citation>
    <scope>NUCLEOTIDE SEQUENCE [LARGE SCALE GENOMIC DNA]</scope>
    <source>
        <strain evidence="2 3">P124</strain>
    </source>
</reference>
<gene>
    <name evidence="2" type="ORF">PRZ48_008016</name>
</gene>
<feature type="transmembrane region" description="Helical" evidence="1">
    <location>
        <begin position="230"/>
        <end position="248"/>
    </location>
</feature>
<evidence type="ECO:0000313" key="3">
    <source>
        <dbReference type="Proteomes" id="UP001305779"/>
    </source>
</evidence>
<evidence type="ECO:0000256" key="1">
    <source>
        <dbReference type="SAM" id="Phobius"/>
    </source>
</evidence>
<dbReference type="EMBL" id="JAXOVC010000006">
    <property type="protein sequence ID" value="KAK4499830.1"/>
    <property type="molecule type" value="Genomic_DNA"/>
</dbReference>
<proteinExistence type="predicted"/>
<feature type="transmembrane region" description="Helical" evidence="1">
    <location>
        <begin position="87"/>
        <end position="104"/>
    </location>
</feature>
<keyword evidence="1" id="KW-1133">Transmembrane helix</keyword>
<comment type="caution">
    <text evidence="2">The sequence shown here is derived from an EMBL/GenBank/DDBJ whole genome shotgun (WGS) entry which is preliminary data.</text>
</comment>
<accession>A0ABR0EFD3</accession>
<organism evidence="2 3">
    <name type="scientific">Zasmidium cellare</name>
    <name type="common">Wine cellar mold</name>
    <name type="synonym">Racodium cellare</name>
    <dbReference type="NCBI Taxonomy" id="395010"/>
    <lineage>
        <taxon>Eukaryota</taxon>
        <taxon>Fungi</taxon>
        <taxon>Dikarya</taxon>
        <taxon>Ascomycota</taxon>
        <taxon>Pezizomycotina</taxon>
        <taxon>Dothideomycetes</taxon>
        <taxon>Dothideomycetidae</taxon>
        <taxon>Mycosphaerellales</taxon>
        <taxon>Mycosphaerellaceae</taxon>
        <taxon>Zasmidium</taxon>
    </lineage>
</organism>
<keyword evidence="1" id="KW-0472">Membrane</keyword>